<evidence type="ECO:0000256" key="4">
    <source>
        <dbReference type="ARBA" id="ARBA00023002"/>
    </source>
</evidence>
<evidence type="ECO:0000259" key="6">
    <source>
        <dbReference type="Pfam" id="PF01266"/>
    </source>
</evidence>
<evidence type="ECO:0000256" key="3">
    <source>
        <dbReference type="ARBA" id="ARBA00022827"/>
    </source>
</evidence>
<dbReference type="PANTHER" id="PTHR43104:SF2">
    <property type="entry name" value="L-2-HYDROXYGLUTARATE DEHYDROGENASE, MITOCHONDRIAL"/>
    <property type="match status" value="1"/>
</dbReference>
<dbReference type="RefSeq" id="WP_390274366.1">
    <property type="nucleotide sequence ID" value="NZ_JBHRSA010000056.1"/>
</dbReference>
<dbReference type="Proteomes" id="UP001595279">
    <property type="component" value="Unassembled WGS sequence"/>
</dbReference>
<evidence type="ECO:0000256" key="1">
    <source>
        <dbReference type="ARBA" id="ARBA00001974"/>
    </source>
</evidence>
<dbReference type="EC" id="1.1.3.-" evidence="7"/>
<keyword evidence="4 7" id="KW-0560">Oxidoreductase</keyword>
<dbReference type="Gene3D" id="3.30.9.10">
    <property type="entry name" value="D-Amino Acid Oxidase, subunit A, domain 2"/>
    <property type="match status" value="1"/>
</dbReference>
<organism evidence="7 8">
    <name type="scientific">Virgibacillus xinjiangensis</name>
    <dbReference type="NCBI Taxonomy" id="393090"/>
    <lineage>
        <taxon>Bacteria</taxon>
        <taxon>Bacillati</taxon>
        <taxon>Bacillota</taxon>
        <taxon>Bacilli</taxon>
        <taxon>Bacillales</taxon>
        <taxon>Bacillaceae</taxon>
        <taxon>Virgibacillus</taxon>
    </lineage>
</organism>
<dbReference type="Gene3D" id="3.50.50.60">
    <property type="entry name" value="FAD/NAD(P)-binding domain"/>
    <property type="match status" value="1"/>
</dbReference>
<gene>
    <name evidence="7" type="primary">lhgO</name>
    <name evidence="7" type="ORF">ACFOGI_15190</name>
</gene>
<keyword evidence="3" id="KW-0274">FAD</keyword>
<sequence>MYDFTIIGGGIVGLSVGKALTEKYPDSKILILEKEKNLSVHQTGHNSGVIHSGVYYKPGSLKARFAKKGNESMVEFCQKHEINHEICGKVIVATNEREKPLLENLYQRGQHNGLSLKKIDQEELLEIEPYVNGVEAIYVPEAGIVDYKLVSSKFAEIINEHGGEINLSEQVQLINEFSEEVTIETDKHTYKTKFLINCAGLQSDRIARLSGYYTDMKIVPFRGEYYKLKEDKKGIVNNLIYPVPNPEFPFLGAHFTRMINGDVEAGPNAVLSFKREGYKKTDINFKDLTEVLSYRGFWNLASKYMKEGLGEMTRSLSKKKFVESLQYLLPSIEEDDLETGPTGVRAQALDSEGSLVDDFHIIQGKNSLHVCNAPSPAATASLEIGKEVVSKITNRSAYAVR</sequence>
<dbReference type="EMBL" id="JBHRSA010000056">
    <property type="protein sequence ID" value="MFC3041590.1"/>
    <property type="molecule type" value="Genomic_DNA"/>
</dbReference>
<dbReference type="InterPro" id="IPR006076">
    <property type="entry name" value="FAD-dep_OxRdtase"/>
</dbReference>
<accession>A0ABV7CZK9</accession>
<dbReference type="PANTHER" id="PTHR43104">
    <property type="entry name" value="L-2-HYDROXYGLUTARATE DEHYDROGENASE, MITOCHONDRIAL"/>
    <property type="match status" value="1"/>
</dbReference>
<reference evidence="8" key="1">
    <citation type="journal article" date="2019" name="Int. J. Syst. Evol. Microbiol.">
        <title>The Global Catalogue of Microorganisms (GCM) 10K type strain sequencing project: providing services to taxonomists for standard genome sequencing and annotation.</title>
        <authorList>
            <consortium name="The Broad Institute Genomics Platform"/>
            <consortium name="The Broad Institute Genome Sequencing Center for Infectious Disease"/>
            <person name="Wu L."/>
            <person name="Ma J."/>
        </authorList>
    </citation>
    <scope>NUCLEOTIDE SEQUENCE [LARGE SCALE GENOMIC DNA]</scope>
    <source>
        <strain evidence="8">KCTC 13128</strain>
    </source>
</reference>
<comment type="similarity">
    <text evidence="5">Belongs to the L2HGDH family.</text>
</comment>
<feature type="domain" description="FAD dependent oxidoreductase" evidence="6">
    <location>
        <begin position="3"/>
        <end position="389"/>
    </location>
</feature>
<name>A0ABV7CZK9_9BACI</name>
<dbReference type="GO" id="GO:0016491">
    <property type="term" value="F:oxidoreductase activity"/>
    <property type="evidence" value="ECO:0007669"/>
    <property type="project" value="UniProtKB-KW"/>
</dbReference>
<comment type="caution">
    <text evidence="7">The sequence shown here is derived from an EMBL/GenBank/DDBJ whole genome shotgun (WGS) entry which is preliminary data.</text>
</comment>
<comment type="cofactor">
    <cofactor evidence="1">
        <name>FAD</name>
        <dbReference type="ChEBI" id="CHEBI:57692"/>
    </cofactor>
</comment>
<evidence type="ECO:0000313" key="7">
    <source>
        <dbReference type="EMBL" id="MFC3041590.1"/>
    </source>
</evidence>
<evidence type="ECO:0000256" key="2">
    <source>
        <dbReference type="ARBA" id="ARBA00022630"/>
    </source>
</evidence>
<dbReference type="NCBIfam" id="NF008726">
    <property type="entry name" value="PRK11728.1"/>
    <property type="match status" value="1"/>
</dbReference>
<keyword evidence="8" id="KW-1185">Reference proteome</keyword>
<protein>
    <submittedName>
        <fullName evidence="7">L-2-hydroxyglutarate oxidase</fullName>
        <ecNumber evidence="7">1.1.3.-</ecNumber>
    </submittedName>
</protein>
<evidence type="ECO:0000313" key="8">
    <source>
        <dbReference type="Proteomes" id="UP001595279"/>
    </source>
</evidence>
<dbReference type="SUPFAM" id="SSF51905">
    <property type="entry name" value="FAD/NAD(P)-binding domain"/>
    <property type="match status" value="1"/>
</dbReference>
<dbReference type="Pfam" id="PF01266">
    <property type="entry name" value="DAO"/>
    <property type="match status" value="1"/>
</dbReference>
<dbReference type="InterPro" id="IPR036188">
    <property type="entry name" value="FAD/NAD-bd_sf"/>
</dbReference>
<proteinExistence type="inferred from homology"/>
<evidence type="ECO:0000256" key="5">
    <source>
        <dbReference type="ARBA" id="ARBA00037941"/>
    </source>
</evidence>
<keyword evidence="2" id="KW-0285">Flavoprotein</keyword>